<keyword evidence="3" id="KW-0460">Magnesium</keyword>
<dbReference type="Gene3D" id="1.50.10.160">
    <property type="match status" value="1"/>
</dbReference>
<dbReference type="Pfam" id="PF01397">
    <property type="entry name" value="Terpene_synth"/>
    <property type="match status" value="1"/>
</dbReference>
<dbReference type="GO" id="GO:0009507">
    <property type="term" value="C:chloroplast"/>
    <property type="evidence" value="ECO:0007669"/>
    <property type="project" value="TreeGrafter"/>
</dbReference>
<dbReference type="GO" id="GO:0009686">
    <property type="term" value="P:gibberellin biosynthetic process"/>
    <property type="evidence" value="ECO:0007669"/>
    <property type="project" value="TreeGrafter"/>
</dbReference>
<evidence type="ECO:0000256" key="4">
    <source>
        <dbReference type="ARBA" id="ARBA00023239"/>
    </source>
</evidence>
<keyword evidence="4" id="KW-0456">Lyase</keyword>
<dbReference type="PANTHER" id="PTHR31739">
    <property type="entry name" value="ENT-COPALYL DIPHOSPHATE SYNTHASE, CHLOROPLASTIC"/>
    <property type="match status" value="1"/>
</dbReference>
<evidence type="ECO:0000313" key="7">
    <source>
        <dbReference type="Proteomes" id="UP001188597"/>
    </source>
</evidence>
<dbReference type="GO" id="GO:0000287">
    <property type="term" value="F:magnesium ion binding"/>
    <property type="evidence" value="ECO:0007669"/>
    <property type="project" value="TreeGrafter"/>
</dbReference>
<dbReference type="PANTHER" id="PTHR31739:SF3">
    <property type="entry name" value="ENT-KAUR-16-ENE SYNTHASE, CHLOROPLASTIC"/>
    <property type="match status" value="1"/>
</dbReference>
<reference evidence="6" key="1">
    <citation type="submission" date="2022-12" db="EMBL/GenBank/DDBJ databases">
        <title>Draft genome assemblies for two species of Escallonia (Escalloniales).</title>
        <authorList>
            <person name="Chanderbali A."/>
            <person name="Dervinis C."/>
            <person name="Anghel I."/>
            <person name="Soltis D."/>
            <person name="Soltis P."/>
            <person name="Zapata F."/>
        </authorList>
    </citation>
    <scope>NUCLEOTIDE SEQUENCE</scope>
    <source>
        <strain evidence="6">UCBG64.0493</strain>
        <tissue evidence="6">Leaf</tissue>
    </source>
</reference>
<comment type="cofactor">
    <cofactor evidence="1">
        <name>Mg(2+)</name>
        <dbReference type="ChEBI" id="CHEBI:18420"/>
    </cofactor>
</comment>
<keyword evidence="7" id="KW-1185">Reference proteome</keyword>
<dbReference type="EMBL" id="JAVXUP010000572">
    <property type="protein sequence ID" value="KAK3024983.1"/>
    <property type="molecule type" value="Genomic_DNA"/>
</dbReference>
<dbReference type="GO" id="GO:0010333">
    <property type="term" value="F:terpene synthase activity"/>
    <property type="evidence" value="ECO:0007669"/>
    <property type="project" value="InterPro"/>
</dbReference>
<protein>
    <recommendedName>
        <fullName evidence="5">Terpene synthase N-terminal domain-containing protein</fullName>
    </recommendedName>
</protein>
<proteinExistence type="inferred from homology"/>
<comment type="caution">
    <text evidence="6">The sequence shown here is derived from an EMBL/GenBank/DDBJ whole genome shotgun (WGS) entry which is preliminary data.</text>
</comment>
<name>A0AA88WGE6_9ASTE</name>
<accession>A0AA88WGE6</accession>
<evidence type="ECO:0000313" key="6">
    <source>
        <dbReference type="EMBL" id="KAK3024983.1"/>
    </source>
</evidence>
<sequence length="438" mass="48432">MAQMILAHGDYPTILSQQKLRPIKYPSGARRFDKTWIIRGSHNLALQKVDAQGSIARIKEMFGKVQLSPSSYDTAWVAMVPSRGALKEPLFPESVDWIMQNQHPNGSWGLNPSHPLLVKDSPSHRHWHVCLPFKSGNLANNLFKKVSLDFIGSNHFYVNDKQQPSPIGFDIVFPGMVSKAIELGLNLPLDAALVDIMLSNAEHKVKSFRDKSSIAYVAEAFGEAYSWKEVMTHRRSNGSLFNSPATTAASLIHLHDDKSVDQYLRSLLNLYAKSVPTAYPFDIYSRLSVVDTVMKLGIDRHFGVEIESAQANSLDTTSGDHPFDPYISFLKPNGVLVLVGGPNEVKFSPMSLMMGIHCPWRWHGRQQWQQWRRGLRARTGGLAGGGVDLGDCVGMAAAGSDDEDGGGGAGVGQSVGWRRRRVQAFRVGRLILGDKETN</sequence>
<evidence type="ECO:0000256" key="2">
    <source>
        <dbReference type="ARBA" id="ARBA00006333"/>
    </source>
</evidence>
<dbReference type="InterPro" id="IPR008930">
    <property type="entry name" value="Terpenoid_cyclase/PrenylTrfase"/>
</dbReference>
<evidence type="ECO:0000256" key="3">
    <source>
        <dbReference type="ARBA" id="ARBA00022842"/>
    </source>
</evidence>
<evidence type="ECO:0000256" key="1">
    <source>
        <dbReference type="ARBA" id="ARBA00001946"/>
    </source>
</evidence>
<dbReference type="Proteomes" id="UP001188597">
    <property type="component" value="Unassembled WGS sequence"/>
</dbReference>
<dbReference type="InterPro" id="IPR001906">
    <property type="entry name" value="Terpene_synth_N"/>
</dbReference>
<gene>
    <name evidence="6" type="ORF">RJ639_043247</name>
</gene>
<evidence type="ECO:0000259" key="5">
    <source>
        <dbReference type="Pfam" id="PF01397"/>
    </source>
</evidence>
<dbReference type="InterPro" id="IPR050148">
    <property type="entry name" value="Terpene_synthase-like"/>
</dbReference>
<feature type="domain" description="Terpene synthase N-terminal" evidence="5">
    <location>
        <begin position="227"/>
        <end position="309"/>
    </location>
</feature>
<organism evidence="6 7">
    <name type="scientific">Escallonia herrerae</name>
    <dbReference type="NCBI Taxonomy" id="1293975"/>
    <lineage>
        <taxon>Eukaryota</taxon>
        <taxon>Viridiplantae</taxon>
        <taxon>Streptophyta</taxon>
        <taxon>Embryophyta</taxon>
        <taxon>Tracheophyta</taxon>
        <taxon>Spermatophyta</taxon>
        <taxon>Magnoliopsida</taxon>
        <taxon>eudicotyledons</taxon>
        <taxon>Gunneridae</taxon>
        <taxon>Pentapetalae</taxon>
        <taxon>asterids</taxon>
        <taxon>campanulids</taxon>
        <taxon>Escalloniales</taxon>
        <taxon>Escalloniaceae</taxon>
        <taxon>Escallonia</taxon>
    </lineage>
</organism>
<dbReference type="SUPFAM" id="SSF48239">
    <property type="entry name" value="Terpenoid cyclases/Protein prenyltransferases"/>
    <property type="match status" value="2"/>
</dbReference>
<comment type="similarity">
    <text evidence="2">Belongs to the terpene synthase family.</text>
</comment>
<dbReference type="AlphaFoldDB" id="A0AA88WGE6"/>